<dbReference type="EMBL" id="JBGCUC010000011">
    <property type="protein sequence ID" value="MFG6077351.1"/>
    <property type="molecule type" value="Genomic_DNA"/>
</dbReference>
<dbReference type="Proteomes" id="UP001605250">
    <property type="component" value="Unassembled WGS sequence"/>
</dbReference>
<dbReference type="Pfam" id="PF07007">
    <property type="entry name" value="LprI"/>
    <property type="match status" value="1"/>
</dbReference>
<feature type="domain" description="Lysozyme inhibitor LprI-like N-terminal" evidence="2">
    <location>
        <begin position="28"/>
        <end position="122"/>
    </location>
</feature>
<dbReference type="Gene3D" id="1.20.1270.180">
    <property type="match status" value="1"/>
</dbReference>
<evidence type="ECO:0000259" key="2">
    <source>
        <dbReference type="Pfam" id="PF07007"/>
    </source>
</evidence>
<protein>
    <submittedName>
        <fullName evidence="3">Lysozyme inhibitor LprI family protein</fullName>
    </submittedName>
</protein>
<sequence>MKKSLAFVLLICQTSFAQENCATITNSEQYYNCSYIKKEAATKRLDAVYSKYLTEVTHSYTEHKNIGEDLLAKIKKSQIAWLNYMHATCDIYAFQIDENNQRHTAAINQCVTDMSEKRVTELAEMIANI</sequence>
<gene>
    <name evidence="3" type="ORF">AB3U87_13380</name>
</gene>
<dbReference type="InterPro" id="IPR009739">
    <property type="entry name" value="LprI-like_N"/>
</dbReference>
<feature type="chain" id="PRO_5046992131" evidence="1">
    <location>
        <begin position="18"/>
        <end position="129"/>
    </location>
</feature>
<comment type="caution">
    <text evidence="3">The sequence shown here is derived from an EMBL/GenBank/DDBJ whole genome shotgun (WGS) entry which is preliminary data.</text>
</comment>
<keyword evidence="1" id="KW-0732">Signal</keyword>
<organism evidence="3 4">
    <name type="scientific">Erwinia plantamica</name>
    <dbReference type="NCBI Taxonomy" id="3237104"/>
    <lineage>
        <taxon>Bacteria</taxon>
        <taxon>Pseudomonadati</taxon>
        <taxon>Pseudomonadota</taxon>
        <taxon>Gammaproteobacteria</taxon>
        <taxon>Enterobacterales</taxon>
        <taxon>Erwiniaceae</taxon>
        <taxon>Erwinia</taxon>
    </lineage>
</organism>
<reference evidence="3 4" key="1">
    <citation type="submission" date="2024-07" db="EMBL/GenBank/DDBJ databases">
        <title>Novel bacterial strain Erwinia sp. OPT-41 promoting growth of various crops.</title>
        <authorList>
            <person name="Egorshina A."/>
            <person name="Lukyantsev M.A."/>
            <person name="Golubev S.N."/>
            <person name="Muratova A.Y."/>
            <person name="Bulygina E.A."/>
        </authorList>
    </citation>
    <scope>NUCLEOTIDE SEQUENCE [LARGE SCALE GENOMIC DNA]</scope>
    <source>
        <strain evidence="3 4">OPT-41</strain>
    </source>
</reference>
<keyword evidence="4" id="KW-1185">Reference proteome</keyword>
<evidence type="ECO:0000256" key="1">
    <source>
        <dbReference type="SAM" id="SignalP"/>
    </source>
</evidence>
<dbReference type="RefSeq" id="WP_394149344.1">
    <property type="nucleotide sequence ID" value="NZ_JBGCUC010000011.1"/>
</dbReference>
<feature type="signal peptide" evidence="1">
    <location>
        <begin position="1"/>
        <end position="17"/>
    </location>
</feature>
<accession>A0ABW7CM99</accession>
<evidence type="ECO:0000313" key="4">
    <source>
        <dbReference type="Proteomes" id="UP001605250"/>
    </source>
</evidence>
<proteinExistence type="predicted"/>
<name>A0ABW7CM99_9GAMM</name>
<evidence type="ECO:0000313" key="3">
    <source>
        <dbReference type="EMBL" id="MFG6077351.1"/>
    </source>
</evidence>